<evidence type="ECO:0000313" key="4">
    <source>
        <dbReference type="EMBL" id="CAD5120378.1"/>
    </source>
</evidence>
<protein>
    <submittedName>
        <fullName evidence="4">DgyrCDS8950</fullName>
    </submittedName>
</protein>
<dbReference type="GO" id="GO:0003723">
    <property type="term" value="F:RNA binding"/>
    <property type="evidence" value="ECO:0007669"/>
    <property type="project" value="InterPro"/>
</dbReference>
<keyword evidence="1" id="KW-0863">Zinc-finger</keyword>
<dbReference type="PROSITE" id="PS50157">
    <property type="entry name" value="ZINC_FINGER_C2H2_2"/>
    <property type="match status" value="1"/>
</dbReference>
<sequence>MSHDSEDESSYPAYSNPLWKFSKNTQHRSQDIPNNCWKGFSVKNNLPQSKEYNKNYTPWSGHFRSKQRYTYGSKENHKKFTHRCESCDRGFPSEEILQKHLSEHEKCPECNYSASSGLINLHYKHHHMTGLANKIWKKESKEDIEKWIMERKKKYPTIKKIEEQKSTKPAKNVLEKSQIGFKKTNKKRKRKPRKQKEKNDLEKKEIIKSDDPLSKLQISESEDGEQVEKIETDRSASVNTSSALSALQSMYSSDDEEEVNKDKDTDCPAKKSRVFTKPKNIKKKLTKPKKNLTAPKTRMLRKRLTPAQTSLRMKRPSLLTMVAFF</sequence>
<evidence type="ECO:0000256" key="1">
    <source>
        <dbReference type="PROSITE-ProRule" id="PRU00042"/>
    </source>
</evidence>
<keyword evidence="1" id="KW-0862">Zinc</keyword>
<gene>
    <name evidence="4" type="ORF">DGYR_LOCUS8485</name>
</gene>
<dbReference type="GO" id="GO:0005634">
    <property type="term" value="C:nucleus"/>
    <property type="evidence" value="ECO:0007669"/>
    <property type="project" value="TreeGrafter"/>
</dbReference>
<dbReference type="InterPro" id="IPR013087">
    <property type="entry name" value="Znf_C2H2_type"/>
</dbReference>
<dbReference type="OrthoDB" id="273070at2759"/>
<dbReference type="PANTHER" id="PTHR13309">
    <property type="entry name" value="NUCLEAR FRAGILE X MENTAL RETARDATION PROTEIN INTERACTING PROTEIN 1"/>
    <property type="match status" value="1"/>
</dbReference>
<organism evidence="4 5">
    <name type="scientific">Dimorphilus gyrociliatus</name>
    <dbReference type="NCBI Taxonomy" id="2664684"/>
    <lineage>
        <taxon>Eukaryota</taxon>
        <taxon>Metazoa</taxon>
        <taxon>Spiralia</taxon>
        <taxon>Lophotrochozoa</taxon>
        <taxon>Annelida</taxon>
        <taxon>Polychaeta</taxon>
        <taxon>Polychaeta incertae sedis</taxon>
        <taxon>Dinophilidae</taxon>
        <taxon>Dimorphilus</taxon>
    </lineage>
</organism>
<feature type="compositionally biased region" description="Basic and acidic residues" evidence="2">
    <location>
        <begin position="260"/>
        <end position="269"/>
    </location>
</feature>
<dbReference type="GO" id="GO:0000492">
    <property type="term" value="P:box C/D snoRNP assembly"/>
    <property type="evidence" value="ECO:0007669"/>
    <property type="project" value="TreeGrafter"/>
</dbReference>
<dbReference type="AlphaFoldDB" id="A0A7I8VWV8"/>
<feature type="compositionally biased region" description="Basic residues" evidence="2">
    <location>
        <begin position="183"/>
        <end position="196"/>
    </location>
</feature>
<proteinExistence type="predicted"/>
<feature type="region of interest" description="Disordered" evidence="2">
    <location>
        <begin position="162"/>
        <end position="273"/>
    </location>
</feature>
<keyword evidence="1" id="KW-0479">Metal-binding</keyword>
<dbReference type="EMBL" id="CAJFCJ010000012">
    <property type="protein sequence ID" value="CAD5120378.1"/>
    <property type="molecule type" value="Genomic_DNA"/>
</dbReference>
<feature type="compositionally biased region" description="Basic and acidic residues" evidence="2">
    <location>
        <begin position="197"/>
        <end position="213"/>
    </location>
</feature>
<dbReference type="InterPro" id="IPR039136">
    <property type="entry name" value="NUFIP1-like"/>
</dbReference>
<dbReference type="InterPro" id="IPR019496">
    <property type="entry name" value="NUFIP1_cons_dom"/>
</dbReference>
<dbReference type="PROSITE" id="PS00028">
    <property type="entry name" value="ZINC_FINGER_C2H2_1"/>
    <property type="match status" value="1"/>
</dbReference>
<accession>A0A7I8VWV8</accession>
<dbReference type="Pfam" id="PF10453">
    <property type="entry name" value="NUFIP1"/>
    <property type="match status" value="1"/>
</dbReference>
<feature type="domain" description="C2H2-type" evidence="3">
    <location>
        <begin position="82"/>
        <end position="104"/>
    </location>
</feature>
<dbReference type="GO" id="GO:0008270">
    <property type="term" value="F:zinc ion binding"/>
    <property type="evidence" value="ECO:0007669"/>
    <property type="project" value="UniProtKB-KW"/>
</dbReference>
<evidence type="ECO:0000259" key="3">
    <source>
        <dbReference type="PROSITE" id="PS50157"/>
    </source>
</evidence>
<dbReference type="PANTHER" id="PTHR13309:SF0">
    <property type="entry name" value="FMR1-INTERACTING PROTEIN NUFIP1"/>
    <property type="match status" value="1"/>
</dbReference>
<dbReference type="SMART" id="SM00355">
    <property type="entry name" value="ZnF_C2H2"/>
    <property type="match status" value="2"/>
</dbReference>
<name>A0A7I8VWV8_9ANNE</name>
<reference evidence="4 5" key="1">
    <citation type="submission" date="2020-08" db="EMBL/GenBank/DDBJ databases">
        <authorList>
            <person name="Hejnol A."/>
        </authorList>
    </citation>
    <scope>NUCLEOTIDE SEQUENCE [LARGE SCALE GENOMIC DNA]</scope>
</reference>
<keyword evidence="5" id="KW-1185">Reference proteome</keyword>
<feature type="compositionally biased region" description="Polar residues" evidence="2">
    <location>
        <begin position="235"/>
        <end position="252"/>
    </location>
</feature>
<evidence type="ECO:0000256" key="2">
    <source>
        <dbReference type="SAM" id="MobiDB-lite"/>
    </source>
</evidence>
<dbReference type="Proteomes" id="UP000549394">
    <property type="component" value="Unassembled WGS sequence"/>
</dbReference>
<evidence type="ECO:0000313" key="5">
    <source>
        <dbReference type="Proteomes" id="UP000549394"/>
    </source>
</evidence>
<comment type="caution">
    <text evidence="4">The sequence shown here is derived from an EMBL/GenBank/DDBJ whole genome shotgun (WGS) entry which is preliminary data.</text>
</comment>